<accession>A0A9X2JEL3</accession>
<keyword evidence="1" id="KW-0812">Transmembrane</keyword>
<feature type="transmembrane region" description="Helical" evidence="1">
    <location>
        <begin position="42"/>
        <end position="65"/>
    </location>
</feature>
<dbReference type="AlphaFoldDB" id="A0A9X2JEL3"/>
<dbReference type="EMBL" id="JAMWYS010000024">
    <property type="protein sequence ID" value="MCO4292511.1"/>
    <property type="molecule type" value="Genomic_DNA"/>
</dbReference>
<protein>
    <submittedName>
        <fullName evidence="2">DUF1345 domain-containing protein</fullName>
    </submittedName>
</protein>
<reference evidence="2" key="1">
    <citation type="submission" date="2022-06" db="EMBL/GenBank/DDBJ databases">
        <title>Solitalea sp. MAHUQ-68 isolated from rhizospheric soil.</title>
        <authorList>
            <person name="Huq M.A."/>
        </authorList>
    </citation>
    <scope>NUCLEOTIDE SEQUENCE</scope>
    <source>
        <strain evidence="2">MAHUQ-68</strain>
    </source>
</reference>
<feature type="transmembrane region" description="Helical" evidence="1">
    <location>
        <begin position="85"/>
        <end position="107"/>
    </location>
</feature>
<keyword evidence="1" id="KW-1133">Transmembrane helix</keyword>
<keyword evidence="3" id="KW-1185">Reference proteome</keyword>
<organism evidence="2 3">
    <name type="scientific">Solitalea agri</name>
    <dbReference type="NCBI Taxonomy" id="2953739"/>
    <lineage>
        <taxon>Bacteria</taxon>
        <taxon>Pseudomonadati</taxon>
        <taxon>Bacteroidota</taxon>
        <taxon>Sphingobacteriia</taxon>
        <taxon>Sphingobacteriales</taxon>
        <taxon>Sphingobacteriaceae</taxon>
        <taxon>Solitalea</taxon>
    </lineage>
</organism>
<dbReference type="Pfam" id="PF07077">
    <property type="entry name" value="DUF1345"/>
    <property type="match status" value="1"/>
</dbReference>
<keyword evidence="1" id="KW-0472">Membrane</keyword>
<evidence type="ECO:0000313" key="3">
    <source>
        <dbReference type="Proteomes" id="UP001155182"/>
    </source>
</evidence>
<dbReference type="Proteomes" id="UP001155182">
    <property type="component" value="Unassembled WGS sequence"/>
</dbReference>
<evidence type="ECO:0000313" key="2">
    <source>
        <dbReference type="EMBL" id="MCO4292511.1"/>
    </source>
</evidence>
<feature type="transmembrane region" description="Helical" evidence="1">
    <location>
        <begin position="119"/>
        <end position="143"/>
    </location>
</feature>
<dbReference type="InterPro" id="IPR009781">
    <property type="entry name" value="DUF1345"/>
</dbReference>
<sequence length="227" mass="25823">MSANKKVHYSINALLKPLHRVLISLLFSLAAFFIFKNAIHSLLILIVFLWDIFAFSFVASSWIVFFSFSVDDIKHHARQEDGSRIFVFVIVLLSSFASMFTVLLLMLSKDYSQISAFSYLIIVIVAILSSWSLVHTTFTFHYAKLFYNDDEMGSPVGEGLEFPKEKKPDYIDFAYFSFVIGMTFQVSDVEISSRIIRRTALLHGLLSFCLNTFVVALTINIIAGLNK</sequence>
<evidence type="ECO:0000256" key="1">
    <source>
        <dbReference type="SAM" id="Phobius"/>
    </source>
</evidence>
<name>A0A9X2JEL3_9SPHI</name>
<feature type="transmembrane region" description="Helical" evidence="1">
    <location>
        <begin position="201"/>
        <end position="223"/>
    </location>
</feature>
<feature type="transmembrane region" description="Helical" evidence="1">
    <location>
        <begin position="18"/>
        <end position="35"/>
    </location>
</feature>
<proteinExistence type="predicted"/>
<dbReference type="RefSeq" id="WP_252586981.1">
    <property type="nucleotide sequence ID" value="NZ_JAMWYS010000024.1"/>
</dbReference>
<comment type="caution">
    <text evidence="2">The sequence shown here is derived from an EMBL/GenBank/DDBJ whole genome shotgun (WGS) entry which is preliminary data.</text>
</comment>
<gene>
    <name evidence="2" type="ORF">NF867_06535</name>
</gene>